<proteinExistence type="predicted"/>
<keyword evidence="3" id="KW-1185">Reference proteome</keyword>
<accession>A0AAV7VGV5</accession>
<comment type="caution">
    <text evidence="2">The sequence shown here is derived from an EMBL/GenBank/DDBJ whole genome shotgun (WGS) entry which is preliminary data.</text>
</comment>
<dbReference type="Proteomes" id="UP001066276">
    <property type="component" value="Chromosome 2_1"/>
</dbReference>
<sequence length="151" mass="16453">MLPRSYPSYPRGINTRETPNPQVLRAETNQVLLLGDGRQKQPLRAVTWIKREEKDESKSNAGTGGKDLGGAAKKRKRSENYNGDIPDGSSVETIGEDLGSSTSTAGHRRGPGGTKPELRPRSGKSVAIAGAWATHTRNREVEGMKEEEGWE</sequence>
<feature type="compositionally biased region" description="Basic and acidic residues" evidence="1">
    <location>
        <begin position="49"/>
        <end position="58"/>
    </location>
</feature>
<dbReference type="AlphaFoldDB" id="A0AAV7VGV5"/>
<feature type="region of interest" description="Disordered" evidence="1">
    <location>
        <begin position="1"/>
        <end position="151"/>
    </location>
</feature>
<evidence type="ECO:0000256" key="1">
    <source>
        <dbReference type="SAM" id="MobiDB-lite"/>
    </source>
</evidence>
<name>A0AAV7VGV5_PLEWA</name>
<dbReference type="EMBL" id="JANPWB010000003">
    <property type="protein sequence ID" value="KAJ1199425.1"/>
    <property type="molecule type" value="Genomic_DNA"/>
</dbReference>
<gene>
    <name evidence="2" type="ORF">NDU88_003261</name>
</gene>
<feature type="compositionally biased region" description="Polar residues" evidence="1">
    <location>
        <begin position="15"/>
        <end position="31"/>
    </location>
</feature>
<evidence type="ECO:0000313" key="3">
    <source>
        <dbReference type="Proteomes" id="UP001066276"/>
    </source>
</evidence>
<organism evidence="2 3">
    <name type="scientific">Pleurodeles waltl</name>
    <name type="common">Iberian ribbed newt</name>
    <dbReference type="NCBI Taxonomy" id="8319"/>
    <lineage>
        <taxon>Eukaryota</taxon>
        <taxon>Metazoa</taxon>
        <taxon>Chordata</taxon>
        <taxon>Craniata</taxon>
        <taxon>Vertebrata</taxon>
        <taxon>Euteleostomi</taxon>
        <taxon>Amphibia</taxon>
        <taxon>Batrachia</taxon>
        <taxon>Caudata</taxon>
        <taxon>Salamandroidea</taxon>
        <taxon>Salamandridae</taxon>
        <taxon>Pleurodelinae</taxon>
        <taxon>Pleurodeles</taxon>
    </lineage>
</organism>
<evidence type="ECO:0000313" key="2">
    <source>
        <dbReference type="EMBL" id="KAJ1199425.1"/>
    </source>
</evidence>
<reference evidence="2" key="1">
    <citation type="journal article" date="2022" name="bioRxiv">
        <title>Sequencing and chromosome-scale assembly of the giantPleurodeles waltlgenome.</title>
        <authorList>
            <person name="Brown T."/>
            <person name="Elewa A."/>
            <person name="Iarovenko S."/>
            <person name="Subramanian E."/>
            <person name="Araus A.J."/>
            <person name="Petzold A."/>
            <person name="Susuki M."/>
            <person name="Suzuki K.-i.T."/>
            <person name="Hayashi T."/>
            <person name="Toyoda A."/>
            <person name="Oliveira C."/>
            <person name="Osipova E."/>
            <person name="Leigh N.D."/>
            <person name="Simon A."/>
            <person name="Yun M.H."/>
        </authorList>
    </citation>
    <scope>NUCLEOTIDE SEQUENCE</scope>
    <source>
        <strain evidence="2">20211129_DDA</strain>
        <tissue evidence="2">Liver</tissue>
    </source>
</reference>
<protein>
    <submittedName>
        <fullName evidence="2">Uncharacterized protein</fullName>
    </submittedName>
</protein>
<feature type="compositionally biased region" description="Basic and acidic residues" evidence="1">
    <location>
        <begin position="137"/>
        <end position="151"/>
    </location>
</feature>